<dbReference type="EMBL" id="JBAMIC010000024">
    <property type="protein sequence ID" value="KAK7091077.1"/>
    <property type="molecule type" value="Genomic_DNA"/>
</dbReference>
<keyword evidence="4 7" id="KW-0472">Membrane</keyword>
<accession>A0AAN9AQB3</accession>
<evidence type="ECO:0000256" key="7">
    <source>
        <dbReference type="SAM" id="Phobius"/>
    </source>
</evidence>
<evidence type="ECO:0000313" key="8">
    <source>
        <dbReference type="EMBL" id="KAK7091077.1"/>
    </source>
</evidence>
<feature type="transmembrane region" description="Helical" evidence="7">
    <location>
        <begin position="188"/>
        <end position="207"/>
    </location>
</feature>
<keyword evidence="3 7" id="KW-1133">Transmembrane helix</keyword>
<comment type="caution">
    <text evidence="8">The sequence shown here is derived from an EMBL/GenBank/DDBJ whole genome shotgun (WGS) entry which is preliminary data.</text>
</comment>
<evidence type="ECO:0000256" key="2">
    <source>
        <dbReference type="ARBA" id="ARBA00022692"/>
    </source>
</evidence>
<dbReference type="GO" id="GO:0015275">
    <property type="term" value="F:stretch-activated, monoatomic cation-selective, calcium channel activity"/>
    <property type="evidence" value="ECO:0007669"/>
    <property type="project" value="TreeGrafter"/>
</dbReference>
<keyword evidence="2 7" id="KW-0812">Transmembrane</keyword>
<comment type="subcellular location">
    <subcellularLocation>
        <location evidence="1">Membrane</location>
        <topology evidence="1">Multi-pass membrane protein</topology>
    </subcellularLocation>
</comment>
<keyword evidence="9" id="KW-1185">Reference proteome</keyword>
<dbReference type="AlphaFoldDB" id="A0AAN9AQB3"/>
<proteinExistence type="inferred from homology"/>
<evidence type="ECO:0000256" key="4">
    <source>
        <dbReference type="ARBA" id="ARBA00023136"/>
    </source>
</evidence>
<organism evidence="8 9">
    <name type="scientific">Littorina saxatilis</name>
    <dbReference type="NCBI Taxonomy" id="31220"/>
    <lineage>
        <taxon>Eukaryota</taxon>
        <taxon>Metazoa</taxon>
        <taxon>Spiralia</taxon>
        <taxon>Lophotrochozoa</taxon>
        <taxon>Mollusca</taxon>
        <taxon>Gastropoda</taxon>
        <taxon>Caenogastropoda</taxon>
        <taxon>Littorinimorpha</taxon>
        <taxon>Littorinoidea</taxon>
        <taxon>Littorinidae</taxon>
        <taxon>Littorina</taxon>
    </lineage>
</organism>
<sequence length="218" mass="23717">MLHTVAHHLSRLLQEAYKQWLCASTLTYYLQGQTLRPCKTFCQQVEAMCPFFRPKVDTHEGDPSFICKDPEIEGGVHPDGSHVTSACFHLCHVISGAEIKQTFCGTNQSRCEDLQGQLEGCPALPAPASLASRTDNSSGSINTTSAARASVYSEGRGWGWVRPLVSWGVTLTVTGASSDLSAVRLTTVWIVVVAGSTMMLSWLWLALTSYPYSCIGLT</sequence>
<evidence type="ECO:0000256" key="5">
    <source>
        <dbReference type="ARBA" id="ARBA00023180"/>
    </source>
</evidence>
<comment type="similarity">
    <text evidence="6">Belongs to the NALF family.</text>
</comment>
<evidence type="ECO:0000313" key="9">
    <source>
        <dbReference type="Proteomes" id="UP001374579"/>
    </source>
</evidence>
<gene>
    <name evidence="8" type="ORF">V1264_010790</name>
</gene>
<dbReference type="InterPro" id="IPR055288">
    <property type="entry name" value="NALCN_aux_factor_1/2"/>
</dbReference>
<dbReference type="GO" id="GO:0098703">
    <property type="term" value="P:calcium ion import across plasma membrane"/>
    <property type="evidence" value="ECO:0007669"/>
    <property type="project" value="TreeGrafter"/>
</dbReference>
<keyword evidence="5" id="KW-0325">Glycoprotein</keyword>
<evidence type="ECO:0000256" key="1">
    <source>
        <dbReference type="ARBA" id="ARBA00004141"/>
    </source>
</evidence>
<dbReference type="PANTHER" id="PTHR15819">
    <property type="entry name" value="TRANSMEMBRANE PROTEIN FAM155"/>
    <property type="match status" value="1"/>
</dbReference>
<reference evidence="8 9" key="1">
    <citation type="submission" date="2024-02" db="EMBL/GenBank/DDBJ databases">
        <title>Chromosome-scale genome assembly of the rough periwinkle Littorina saxatilis.</title>
        <authorList>
            <person name="De Jode A."/>
            <person name="Faria R."/>
            <person name="Formenti G."/>
            <person name="Sims Y."/>
            <person name="Smith T.P."/>
            <person name="Tracey A."/>
            <person name="Wood J.M.D."/>
            <person name="Zagrodzka Z.B."/>
            <person name="Johannesson K."/>
            <person name="Butlin R.K."/>
            <person name="Leder E.H."/>
        </authorList>
    </citation>
    <scope>NUCLEOTIDE SEQUENCE [LARGE SCALE GENOMIC DNA]</scope>
    <source>
        <strain evidence="8">Snail1</strain>
        <tissue evidence="8">Muscle</tissue>
    </source>
</reference>
<evidence type="ECO:0000256" key="6">
    <source>
        <dbReference type="ARBA" id="ARBA00029445"/>
    </source>
</evidence>
<dbReference type="Proteomes" id="UP001374579">
    <property type="component" value="Unassembled WGS sequence"/>
</dbReference>
<dbReference type="PANTHER" id="PTHR15819:SF11">
    <property type="entry name" value="MID1, ISOFORM A"/>
    <property type="match status" value="1"/>
</dbReference>
<name>A0AAN9AQB3_9CAEN</name>
<dbReference type="GO" id="GO:0005886">
    <property type="term" value="C:plasma membrane"/>
    <property type="evidence" value="ECO:0007669"/>
    <property type="project" value="TreeGrafter"/>
</dbReference>
<protein>
    <submittedName>
        <fullName evidence="8">Uncharacterized protein</fullName>
    </submittedName>
</protein>
<evidence type="ECO:0000256" key="3">
    <source>
        <dbReference type="ARBA" id="ARBA00022989"/>
    </source>
</evidence>